<evidence type="ECO:0000313" key="9">
    <source>
        <dbReference type="Proteomes" id="UP000071859"/>
    </source>
</evidence>
<evidence type="ECO:0000313" key="8">
    <source>
        <dbReference type="EMBL" id="SAK45895.1"/>
    </source>
</evidence>
<dbReference type="AlphaFoldDB" id="A0A157ZK78"/>
<feature type="transmembrane region" description="Helical" evidence="6">
    <location>
        <begin position="269"/>
        <end position="288"/>
    </location>
</feature>
<organism evidence="8 9">
    <name type="scientific">Caballeronia calidae</name>
    <dbReference type="NCBI Taxonomy" id="1777139"/>
    <lineage>
        <taxon>Bacteria</taxon>
        <taxon>Pseudomonadati</taxon>
        <taxon>Pseudomonadota</taxon>
        <taxon>Betaproteobacteria</taxon>
        <taxon>Burkholderiales</taxon>
        <taxon>Burkholderiaceae</taxon>
        <taxon>Caballeronia</taxon>
    </lineage>
</organism>
<dbReference type="InterPro" id="IPR050638">
    <property type="entry name" value="AA-Vitamin_Transporters"/>
</dbReference>
<dbReference type="InterPro" id="IPR000620">
    <property type="entry name" value="EamA_dom"/>
</dbReference>
<dbReference type="SUPFAM" id="SSF103481">
    <property type="entry name" value="Multidrug resistance efflux transporter EmrE"/>
    <property type="match status" value="2"/>
</dbReference>
<dbReference type="PANTHER" id="PTHR32322">
    <property type="entry name" value="INNER MEMBRANE TRANSPORTER"/>
    <property type="match status" value="1"/>
</dbReference>
<keyword evidence="9" id="KW-1185">Reference proteome</keyword>
<feature type="transmembrane region" description="Helical" evidence="6">
    <location>
        <begin position="243"/>
        <end position="263"/>
    </location>
</feature>
<evidence type="ECO:0000256" key="1">
    <source>
        <dbReference type="ARBA" id="ARBA00004141"/>
    </source>
</evidence>
<feature type="transmembrane region" description="Helical" evidence="6">
    <location>
        <begin position="211"/>
        <end position="236"/>
    </location>
</feature>
<dbReference type="InterPro" id="IPR037185">
    <property type="entry name" value="EmrE-like"/>
</dbReference>
<accession>A0A157ZK78</accession>
<proteinExistence type="inferred from homology"/>
<comment type="subcellular location">
    <subcellularLocation>
        <location evidence="1">Membrane</location>
        <topology evidence="1">Multi-pass membrane protein</topology>
    </subcellularLocation>
</comment>
<evidence type="ECO:0000256" key="3">
    <source>
        <dbReference type="ARBA" id="ARBA00022692"/>
    </source>
</evidence>
<feature type="transmembrane region" description="Helical" evidence="6">
    <location>
        <begin position="152"/>
        <end position="169"/>
    </location>
</feature>
<sequence length="298" mass="32437">MKLARLAFVLLGLFWGSNFIYMKWASSWISPMQIAFLRVLFGFLPLALVAWRRKVIHVRQIRHLHHFIVMGFIATAFYYFAITKGTALLPSGIAAVLGNAATLFTAIFSAFFLRNEKLNSMMTFGVLLGFFGITLIARPWEGANGAIELSGVFWLITSSLVLGLSYVYVRVFLTPLKLPPLALATWQMGLAVLVLAAVTDFGGVTHILDDPLAATGLIVGGGILGTGVSFFLYYYLLDEFGAVASSAATYMAPAVALLIGWAVGEEFGLLEFAALVLIIASVMVLHVGRQRTFRRAAG</sequence>
<keyword evidence="3 6" id="KW-0812">Transmembrane</keyword>
<dbReference type="EMBL" id="FCOX02000002">
    <property type="protein sequence ID" value="SAK45895.1"/>
    <property type="molecule type" value="Genomic_DNA"/>
</dbReference>
<dbReference type="GO" id="GO:0016020">
    <property type="term" value="C:membrane"/>
    <property type="evidence" value="ECO:0007669"/>
    <property type="project" value="UniProtKB-SubCell"/>
</dbReference>
<feature type="transmembrane region" description="Helical" evidence="6">
    <location>
        <begin position="32"/>
        <end position="51"/>
    </location>
</feature>
<evidence type="ECO:0000256" key="2">
    <source>
        <dbReference type="ARBA" id="ARBA00007362"/>
    </source>
</evidence>
<name>A0A157ZK78_9BURK</name>
<evidence type="ECO:0000256" key="4">
    <source>
        <dbReference type="ARBA" id="ARBA00022989"/>
    </source>
</evidence>
<feature type="transmembrane region" description="Helical" evidence="6">
    <location>
        <begin position="63"/>
        <end position="81"/>
    </location>
</feature>
<dbReference type="RefSeq" id="WP_062602210.1">
    <property type="nucleotide sequence ID" value="NZ_FCOX02000002.1"/>
</dbReference>
<dbReference type="Pfam" id="PF00892">
    <property type="entry name" value="EamA"/>
    <property type="match status" value="2"/>
</dbReference>
<feature type="transmembrane region" description="Helical" evidence="6">
    <location>
        <begin position="93"/>
        <end position="113"/>
    </location>
</feature>
<gene>
    <name evidence="8" type="ORF">AWB78_00662</name>
</gene>
<feature type="domain" description="EamA" evidence="7">
    <location>
        <begin position="6"/>
        <end position="137"/>
    </location>
</feature>
<dbReference type="OrthoDB" id="9810556at2"/>
<feature type="transmembrane region" description="Helical" evidence="6">
    <location>
        <begin position="120"/>
        <end position="140"/>
    </location>
</feature>
<evidence type="ECO:0000259" key="7">
    <source>
        <dbReference type="Pfam" id="PF00892"/>
    </source>
</evidence>
<protein>
    <submittedName>
        <fullName evidence="8">Permease</fullName>
    </submittedName>
</protein>
<feature type="transmembrane region" description="Helical" evidence="6">
    <location>
        <begin position="181"/>
        <end position="199"/>
    </location>
</feature>
<keyword evidence="4 6" id="KW-1133">Transmembrane helix</keyword>
<evidence type="ECO:0000256" key="5">
    <source>
        <dbReference type="ARBA" id="ARBA00023136"/>
    </source>
</evidence>
<dbReference type="Proteomes" id="UP000071859">
    <property type="component" value="Unassembled WGS sequence"/>
</dbReference>
<dbReference type="PANTHER" id="PTHR32322:SF2">
    <property type="entry name" value="EAMA DOMAIN-CONTAINING PROTEIN"/>
    <property type="match status" value="1"/>
</dbReference>
<comment type="caution">
    <text evidence="8">The sequence shown here is derived from an EMBL/GenBank/DDBJ whole genome shotgun (WGS) entry which is preliminary data.</text>
</comment>
<reference evidence="8" key="1">
    <citation type="submission" date="2016-01" db="EMBL/GenBank/DDBJ databases">
        <authorList>
            <person name="Peeters C."/>
        </authorList>
    </citation>
    <scope>NUCLEOTIDE SEQUENCE</scope>
    <source>
        <strain evidence="8">LMG 29321</strain>
    </source>
</reference>
<comment type="similarity">
    <text evidence="2">Belongs to the EamA transporter family.</text>
</comment>
<feature type="domain" description="EamA" evidence="7">
    <location>
        <begin position="150"/>
        <end position="285"/>
    </location>
</feature>
<keyword evidence="5 6" id="KW-0472">Membrane</keyword>
<evidence type="ECO:0000256" key="6">
    <source>
        <dbReference type="SAM" id="Phobius"/>
    </source>
</evidence>